<organism evidence="3 4">
    <name type="scientific">Microbacterium bovistercoris</name>
    <dbReference type="NCBI Taxonomy" id="2293570"/>
    <lineage>
        <taxon>Bacteria</taxon>
        <taxon>Bacillati</taxon>
        <taxon>Actinomycetota</taxon>
        <taxon>Actinomycetes</taxon>
        <taxon>Micrococcales</taxon>
        <taxon>Microbacteriaceae</taxon>
        <taxon>Microbacterium</taxon>
    </lineage>
</organism>
<proteinExistence type="predicted"/>
<dbReference type="PROSITE" id="PS51257">
    <property type="entry name" value="PROKAR_LIPOPROTEIN"/>
    <property type="match status" value="1"/>
</dbReference>
<protein>
    <submittedName>
        <fullName evidence="3">Uncharacterized protein</fullName>
    </submittedName>
</protein>
<feature type="chain" id="PRO_5016794741" evidence="2">
    <location>
        <begin position="24"/>
        <end position="282"/>
    </location>
</feature>
<dbReference type="EMBL" id="QUAB01000048">
    <property type="protein sequence ID" value="REJ03873.1"/>
    <property type="molecule type" value="Genomic_DNA"/>
</dbReference>
<evidence type="ECO:0000256" key="1">
    <source>
        <dbReference type="SAM" id="MobiDB-lite"/>
    </source>
</evidence>
<feature type="signal peptide" evidence="2">
    <location>
        <begin position="1"/>
        <end position="23"/>
    </location>
</feature>
<dbReference type="AlphaFoldDB" id="A0A371NNV8"/>
<comment type="caution">
    <text evidence="3">The sequence shown here is derived from an EMBL/GenBank/DDBJ whole genome shotgun (WGS) entry which is preliminary data.</text>
</comment>
<feature type="compositionally biased region" description="Polar residues" evidence="1">
    <location>
        <begin position="33"/>
        <end position="48"/>
    </location>
</feature>
<keyword evidence="4" id="KW-1185">Reference proteome</keyword>
<reference evidence="3 4" key="1">
    <citation type="submission" date="2018-08" db="EMBL/GenBank/DDBJ databases">
        <title>Isolation, diversity and antifungal activity of Actinobacteria from cow dung.</title>
        <authorList>
            <person name="Ling L."/>
        </authorList>
    </citation>
    <scope>NUCLEOTIDE SEQUENCE [LARGE SCALE GENOMIC DNA]</scope>
    <source>
        <strain evidence="3 4">NEAU-LLE</strain>
    </source>
</reference>
<keyword evidence="2" id="KW-0732">Signal</keyword>
<dbReference type="Proteomes" id="UP000262172">
    <property type="component" value="Unassembled WGS sequence"/>
</dbReference>
<evidence type="ECO:0000313" key="3">
    <source>
        <dbReference type="EMBL" id="REJ03873.1"/>
    </source>
</evidence>
<feature type="region of interest" description="Disordered" evidence="1">
    <location>
        <begin position="25"/>
        <end position="48"/>
    </location>
</feature>
<accession>A0A371NNV8</accession>
<evidence type="ECO:0000256" key="2">
    <source>
        <dbReference type="SAM" id="SignalP"/>
    </source>
</evidence>
<evidence type="ECO:0000313" key="4">
    <source>
        <dbReference type="Proteomes" id="UP000262172"/>
    </source>
</evidence>
<sequence>MSARRAHAVAVAVVSLVLTACSAAPEEDPMPTPRSSSTAAVQDPNPSERISTLVPAADLIVYGTVESVGPEITDLDQDAFPAQVATVRVSEVMKGEAPETITVTKPEDTYYALVGEANDSYDAKHEGIFVLKAAGEGYELFGYVGLHDDSGAQRAFARVLAGQSEDIPGASRAQLAEWVDEAEIIVFASVKGDPDDVTLRTPRVGFSSSATLTPIEVVKGEMPEPMKVVQGPQPETPGGTWGFPVGDGQTGVFFIDTSSGTPTVINTTEPSQINRRQIPLGG</sequence>
<gene>
    <name evidence="3" type="ORF">DY023_16240</name>
</gene>
<name>A0A371NNV8_9MICO</name>